<dbReference type="PROSITE" id="PS00571">
    <property type="entry name" value="AMIDASES"/>
    <property type="match status" value="1"/>
</dbReference>
<evidence type="ECO:0000256" key="3">
    <source>
        <dbReference type="ARBA" id="ARBA00021874"/>
    </source>
</evidence>
<dbReference type="SUPFAM" id="SSF75304">
    <property type="entry name" value="Amidase signature (AS) enzymes"/>
    <property type="match status" value="1"/>
</dbReference>
<dbReference type="InterPro" id="IPR036928">
    <property type="entry name" value="AS_sf"/>
</dbReference>
<dbReference type="InterPro" id="IPR023631">
    <property type="entry name" value="Amidase_dom"/>
</dbReference>
<organism evidence="5 6">
    <name type="scientific">Bosea vestrisii</name>
    <dbReference type="NCBI Taxonomy" id="151416"/>
    <lineage>
        <taxon>Bacteria</taxon>
        <taxon>Pseudomonadati</taxon>
        <taxon>Pseudomonadota</taxon>
        <taxon>Alphaproteobacteria</taxon>
        <taxon>Hyphomicrobiales</taxon>
        <taxon>Boseaceae</taxon>
        <taxon>Bosea</taxon>
    </lineage>
</organism>
<dbReference type="PANTHER" id="PTHR11895:SF7">
    <property type="entry name" value="GLUTAMYL-TRNA(GLN) AMIDOTRANSFERASE SUBUNIT A, MITOCHONDRIAL"/>
    <property type="match status" value="1"/>
</dbReference>
<dbReference type="Proteomes" id="UP001596104">
    <property type="component" value="Unassembled WGS sequence"/>
</dbReference>
<accession>A0ABW0H291</accession>
<comment type="caution">
    <text evidence="5">The sequence shown here is derived from an EMBL/GenBank/DDBJ whole genome shotgun (WGS) entry which is preliminary data.</text>
</comment>
<dbReference type="Pfam" id="PF01425">
    <property type="entry name" value="Amidase"/>
    <property type="match status" value="1"/>
</dbReference>
<dbReference type="PANTHER" id="PTHR11895">
    <property type="entry name" value="TRANSAMIDASE"/>
    <property type="match status" value="1"/>
</dbReference>
<dbReference type="RefSeq" id="WP_377006135.1">
    <property type="nucleotide sequence ID" value="NZ_JBHSLV010000004.1"/>
</dbReference>
<dbReference type="InterPro" id="IPR000120">
    <property type="entry name" value="Amidase"/>
</dbReference>
<dbReference type="Gene3D" id="3.90.1300.10">
    <property type="entry name" value="Amidase signature (AS) domain"/>
    <property type="match status" value="1"/>
</dbReference>
<evidence type="ECO:0000313" key="6">
    <source>
        <dbReference type="Proteomes" id="UP001596104"/>
    </source>
</evidence>
<proteinExistence type="inferred from homology"/>
<protein>
    <recommendedName>
        <fullName evidence="3">Indoleacetamide hydrolase</fullName>
    </recommendedName>
</protein>
<keyword evidence="6" id="KW-1185">Reference proteome</keyword>
<evidence type="ECO:0000313" key="5">
    <source>
        <dbReference type="EMBL" id="MFC5391315.1"/>
    </source>
</evidence>
<name>A0ABW0H291_9HYPH</name>
<evidence type="ECO:0000256" key="2">
    <source>
        <dbReference type="ARBA" id="ARBA00009199"/>
    </source>
</evidence>
<feature type="domain" description="Amidase" evidence="4">
    <location>
        <begin position="28"/>
        <end position="454"/>
    </location>
</feature>
<evidence type="ECO:0000256" key="1">
    <source>
        <dbReference type="ARBA" id="ARBA00003871"/>
    </source>
</evidence>
<dbReference type="EMBL" id="JBHSLV010000004">
    <property type="protein sequence ID" value="MFC5391315.1"/>
    <property type="molecule type" value="Genomic_DNA"/>
</dbReference>
<reference evidence="6" key="1">
    <citation type="journal article" date="2019" name="Int. J. Syst. Evol. Microbiol.">
        <title>The Global Catalogue of Microorganisms (GCM) 10K type strain sequencing project: providing services to taxonomists for standard genome sequencing and annotation.</title>
        <authorList>
            <consortium name="The Broad Institute Genomics Platform"/>
            <consortium name="The Broad Institute Genome Sequencing Center for Infectious Disease"/>
            <person name="Wu L."/>
            <person name="Ma J."/>
        </authorList>
    </citation>
    <scope>NUCLEOTIDE SEQUENCE [LARGE SCALE GENOMIC DNA]</scope>
    <source>
        <strain evidence="6">CGMCC 1.16326</strain>
    </source>
</reference>
<dbReference type="InterPro" id="IPR020556">
    <property type="entry name" value="Amidase_CS"/>
</dbReference>
<comment type="function">
    <text evidence="1">Hydrolyzes indole-3-acetamide (IAM) into indole-3-acetic acid (IAA).</text>
</comment>
<gene>
    <name evidence="5" type="ORF">ACFPPC_01540</name>
</gene>
<comment type="similarity">
    <text evidence="2">Belongs to the amidase family.</text>
</comment>
<evidence type="ECO:0000259" key="4">
    <source>
        <dbReference type="Pfam" id="PF01425"/>
    </source>
</evidence>
<sequence length="478" mass="50446">MTDRNDLCSWSAQELAAGIRGKLISSREATEAALARIEQLNPGINAVVTVTAELAREQAKAADEAVARGDDLRPLHGVPYTLKDLTATAGIRTSMGSKVFDGVPTRDDIVAERLRERGGGVLIGKTNTPDNGCKGVTDNMIFGATGNPWDTGRTPGGSSGGAAAAVATGMGAFAEGSDFAGSIRIPAAFCGLVGLKPSVGRIAAEDPMLWHPIRNCHGPIARTVADAALALQLMAGPDPRDPVSLADGPHDFLAAATGDLSIRGLRVGYSPNLNVVPVEAAVRTLCLEALTAFESLGAEISEIDVDFRDSIGPYGLINAYLRAALIDDVYPERKDEIDPLMGLRADLAAKATATQVGLAEKAQSAIYHRVRRLFEQYDVIVTPTTPVPAFPLGINYPAIIDGVAINSPFEQLGLTSVFNLTGHPAISVPAGWTDAGLPVGLQIVGPWRDDERVLKVAAAYEQARPWRHRWPAMVEALA</sequence>